<name>A0A3L6G051_MAIZE</name>
<organism evidence="1 2">
    <name type="scientific">Zea mays</name>
    <name type="common">Maize</name>
    <dbReference type="NCBI Taxonomy" id="4577"/>
    <lineage>
        <taxon>Eukaryota</taxon>
        <taxon>Viridiplantae</taxon>
        <taxon>Streptophyta</taxon>
        <taxon>Embryophyta</taxon>
        <taxon>Tracheophyta</taxon>
        <taxon>Spermatophyta</taxon>
        <taxon>Magnoliopsida</taxon>
        <taxon>Liliopsida</taxon>
        <taxon>Poales</taxon>
        <taxon>Poaceae</taxon>
        <taxon>PACMAD clade</taxon>
        <taxon>Panicoideae</taxon>
        <taxon>Andropogonodae</taxon>
        <taxon>Andropogoneae</taxon>
        <taxon>Tripsacinae</taxon>
        <taxon>Zea</taxon>
    </lineage>
</organism>
<dbReference type="EMBL" id="NCVQ01000003">
    <property type="protein sequence ID" value="PWZ38750.1"/>
    <property type="molecule type" value="Genomic_DNA"/>
</dbReference>
<reference evidence="1 2" key="1">
    <citation type="journal article" date="2018" name="Nat. Genet.">
        <title>Extensive intraspecific gene order and gene structural variations between Mo17 and other maize genomes.</title>
        <authorList>
            <person name="Sun S."/>
            <person name="Zhou Y."/>
            <person name="Chen J."/>
            <person name="Shi J."/>
            <person name="Zhao H."/>
            <person name="Zhao H."/>
            <person name="Song W."/>
            <person name="Zhang M."/>
            <person name="Cui Y."/>
            <person name="Dong X."/>
            <person name="Liu H."/>
            <person name="Ma X."/>
            <person name="Jiao Y."/>
            <person name="Wang B."/>
            <person name="Wei X."/>
            <person name="Stein J.C."/>
            <person name="Glaubitz J.C."/>
            <person name="Lu F."/>
            <person name="Yu G."/>
            <person name="Liang C."/>
            <person name="Fengler K."/>
            <person name="Li B."/>
            <person name="Rafalski A."/>
            <person name="Schnable P.S."/>
            <person name="Ware D.H."/>
            <person name="Buckler E.S."/>
            <person name="Lai J."/>
        </authorList>
    </citation>
    <scope>NUCLEOTIDE SEQUENCE [LARGE SCALE GENOMIC DNA]</scope>
    <source>
        <strain evidence="2">cv. Missouri 17</strain>
        <tissue evidence="1">Seedling</tissue>
    </source>
</reference>
<accession>A0A3L6G051</accession>
<dbReference type="AlphaFoldDB" id="A0A3L6G051"/>
<dbReference type="Proteomes" id="UP000251960">
    <property type="component" value="Chromosome 2"/>
</dbReference>
<comment type="caution">
    <text evidence="1">The sequence shown here is derived from an EMBL/GenBank/DDBJ whole genome shotgun (WGS) entry which is preliminary data.</text>
</comment>
<evidence type="ECO:0000313" key="2">
    <source>
        <dbReference type="Proteomes" id="UP000251960"/>
    </source>
</evidence>
<protein>
    <submittedName>
        <fullName evidence="1">Uncharacterized protein</fullName>
    </submittedName>
</protein>
<evidence type="ECO:0000313" key="1">
    <source>
        <dbReference type="EMBL" id="PWZ38750.1"/>
    </source>
</evidence>
<proteinExistence type="predicted"/>
<gene>
    <name evidence="1" type="ORF">Zm00014a_029346</name>
</gene>
<sequence length="41" mass="5081">MHVELWRWWRCKFLQCMDGARMQELKMASVFYSHDILFSLS</sequence>